<dbReference type="NCBIfam" id="NF006133">
    <property type="entry name" value="PRK08278.1"/>
    <property type="match status" value="1"/>
</dbReference>
<protein>
    <recommendedName>
        <fullName evidence="3">Short chain dehydrogenase</fullName>
    </recommendedName>
</protein>
<evidence type="ECO:0000313" key="2">
    <source>
        <dbReference type="Proteomes" id="UP001328107"/>
    </source>
</evidence>
<dbReference type="SUPFAM" id="SSF51735">
    <property type="entry name" value="NAD(P)-binding Rossmann-fold domains"/>
    <property type="match status" value="1"/>
</dbReference>
<name>A0AAN5HZ92_9BILA</name>
<dbReference type="AlphaFoldDB" id="A0AAN5HZ92"/>
<dbReference type="GO" id="GO:0005739">
    <property type="term" value="C:mitochondrion"/>
    <property type="evidence" value="ECO:0007669"/>
    <property type="project" value="TreeGrafter"/>
</dbReference>
<dbReference type="Pfam" id="PF13561">
    <property type="entry name" value="adh_short_C2"/>
    <property type="match status" value="1"/>
</dbReference>
<gene>
    <name evidence="1" type="ORF">PMAYCL1PPCAC_16452</name>
</gene>
<dbReference type="Gene3D" id="3.40.50.720">
    <property type="entry name" value="NAD(P)-binding Rossmann-like Domain"/>
    <property type="match status" value="1"/>
</dbReference>
<dbReference type="PANTHER" id="PTHR42808">
    <property type="entry name" value="HYDROXYSTEROID DEHYDROGENASE-LIKE PROTEIN 2"/>
    <property type="match status" value="1"/>
</dbReference>
<reference evidence="2" key="1">
    <citation type="submission" date="2022-10" db="EMBL/GenBank/DDBJ databases">
        <title>Genome assembly of Pristionchus species.</title>
        <authorList>
            <person name="Yoshida K."/>
            <person name="Sommer R.J."/>
        </authorList>
    </citation>
    <scope>NUCLEOTIDE SEQUENCE [LARGE SCALE GENOMIC DNA]</scope>
    <source>
        <strain evidence="2">RS5460</strain>
    </source>
</reference>
<evidence type="ECO:0000313" key="1">
    <source>
        <dbReference type="EMBL" id="GMR46257.1"/>
    </source>
</evidence>
<dbReference type="InterPro" id="IPR002347">
    <property type="entry name" value="SDR_fam"/>
</dbReference>
<sequence>ALACEVDVRDQASIQKCIDATVAKFGGIDILINNASAISLTDTIDTDMKKYDLMHSINTRGTFLFTKLCLPHLRESARRGCNPHVLMNSPPLAMQPQYFTGHVAYTMAKVGMSMCVLGMAEEFNEHGIAVNALWPLTGIWTAASDAFIGGGGKGCRYTDIMVDAAERMLAKPSQSYSGNFEIDEVLLRREGVTDFD</sequence>
<dbReference type="PANTHER" id="PTHR42808:SF3">
    <property type="entry name" value="HYDROXYSTEROID DEHYDROGENASE-LIKE PROTEIN 2"/>
    <property type="match status" value="1"/>
</dbReference>
<comment type="caution">
    <text evidence="1">The sequence shown here is derived from an EMBL/GenBank/DDBJ whole genome shotgun (WGS) entry which is preliminary data.</text>
</comment>
<proteinExistence type="predicted"/>
<dbReference type="Proteomes" id="UP001328107">
    <property type="component" value="Unassembled WGS sequence"/>
</dbReference>
<feature type="non-terminal residue" evidence="1">
    <location>
        <position position="196"/>
    </location>
</feature>
<dbReference type="InterPro" id="IPR036291">
    <property type="entry name" value="NAD(P)-bd_dom_sf"/>
</dbReference>
<organism evidence="1 2">
    <name type="scientific">Pristionchus mayeri</name>
    <dbReference type="NCBI Taxonomy" id="1317129"/>
    <lineage>
        <taxon>Eukaryota</taxon>
        <taxon>Metazoa</taxon>
        <taxon>Ecdysozoa</taxon>
        <taxon>Nematoda</taxon>
        <taxon>Chromadorea</taxon>
        <taxon>Rhabditida</taxon>
        <taxon>Rhabditina</taxon>
        <taxon>Diplogasteromorpha</taxon>
        <taxon>Diplogasteroidea</taxon>
        <taxon>Neodiplogasteridae</taxon>
        <taxon>Pristionchus</taxon>
    </lineage>
</organism>
<evidence type="ECO:0008006" key="3">
    <source>
        <dbReference type="Google" id="ProtNLM"/>
    </source>
</evidence>
<accession>A0AAN5HZ92</accession>
<feature type="non-terminal residue" evidence="1">
    <location>
        <position position="1"/>
    </location>
</feature>
<dbReference type="EMBL" id="BTRK01000004">
    <property type="protein sequence ID" value="GMR46257.1"/>
    <property type="molecule type" value="Genomic_DNA"/>
</dbReference>
<dbReference type="InterPro" id="IPR051935">
    <property type="entry name" value="HSDL2"/>
</dbReference>
<keyword evidence="2" id="KW-1185">Reference proteome</keyword>